<proteinExistence type="predicted"/>
<evidence type="ECO:0000313" key="3">
    <source>
        <dbReference type="EnsemblFungi" id="EJT75511"/>
    </source>
</evidence>
<dbReference type="EMBL" id="GL385397">
    <property type="protein sequence ID" value="EJT75511.1"/>
    <property type="molecule type" value="Genomic_DNA"/>
</dbReference>
<sequence length="115" mass="12166">MASLKQDFGHAASSLPWYTAIQPPSGWGELEQPQPQPLPSSASHSHTHHDGYSSSSSSSSAWLPPPAAMMPPRTTPRCHRRRPLHHPTADRGGAARSAVLFLALALASWLAGAAG</sequence>
<feature type="non-terminal residue" evidence="2">
    <location>
        <position position="115"/>
    </location>
</feature>
<gene>
    <name evidence="3" type="primary">20345902</name>
    <name evidence="2" type="ORF">GGTG_05444</name>
</gene>
<accession>J8U6G5</accession>
<dbReference type="RefSeq" id="XP_009221511.1">
    <property type="nucleotide sequence ID" value="XM_009223247.1"/>
</dbReference>
<feature type="compositionally biased region" description="Basic residues" evidence="1">
    <location>
        <begin position="76"/>
        <end position="85"/>
    </location>
</feature>
<dbReference type="GeneID" id="20345902"/>
<reference evidence="3" key="4">
    <citation type="journal article" date="2015" name="G3 (Bethesda)">
        <title>Genome sequences of three phytopathogenic species of the Magnaporthaceae family of fungi.</title>
        <authorList>
            <person name="Okagaki L.H."/>
            <person name="Nunes C.C."/>
            <person name="Sailsbery J."/>
            <person name="Clay B."/>
            <person name="Brown D."/>
            <person name="John T."/>
            <person name="Oh Y."/>
            <person name="Young N."/>
            <person name="Fitzgerald M."/>
            <person name="Haas B.J."/>
            <person name="Zeng Q."/>
            <person name="Young S."/>
            <person name="Adiconis X."/>
            <person name="Fan L."/>
            <person name="Levin J.Z."/>
            <person name="Mitchell T.K."/>
            <person name="Okubara P.A."/>
            <person name="Farman M.L."/>
            <person name="Kohn L.M."/>
            <person name="Birren B."/>
            <person name="Ma L.-J."/>
            <person name="Dean R.A."/>
        </authorList>
    </citation>
    <scope>NUCLEOTIDE SEQUENCE</scope>
    <source>
        <strain evidence="3">R3-111a-1</strain>
    </source>
</reference>
<reference evidence="2" key="2">
    <citation type="submission" date="2010-07" db="EMBL/GenBank/DDBJ databases">
        <authorList>
            <consortium name="The Broad Institute Genome Sequencing Platform"/>
            <consortium name="Broad Institute Genome Sequencing Center for Infectious Disease"/>
            <person name="Ma L.-J."/>
            <person name="Dead R."/>
            <person name="Young S."/>
            <person name="Zeng Q."/>
            <person name="Koehrsen M."/>
            <person name="Alvarado L."/>
            <person name="Berlin A."/>
            <person name="Chapman S.B."/>
            <person name="Chen Z."/>
            <person name="Freedman E."/>
            <person name="Gellesch M."/>
            <person name="Goldberg J."/>
            <person name="Griggs A."/>
            <person name="Gujja S."/>
            <person name="Heilman E.R."/>
            <person name="Heiman D."/>
            <person name="Hepburn T."/>
            <person name="Howarth C."/>
            <person name="Jen D."/>
            <person name="Larson L."/>
            <person name="Mehta T."/>
            <person name="Neiman D."/>
            <person name="Pearson M."/>
            <person name="Roberts A."/>
            <person name="Saif S."/>
            <person name="Shea T."/>
            <person name="Shenoy N."/>
            <person name="Sisk P."/>
            <person name="Stolte C."/>
            <person name="Sykes S."/>
            <person name="Walk T."/>
            <person name="White J."/>
            <person name="Yandava C."/>
            <person name="Haas B."/>
            <person name="Nusbaum C."/>
            <person name="Birren B."/>
        </authorList>
    </citation>
    <scope>NUCLEOTIDE SEQUENCE</scope>
    <source>
        <strain evidence="2">R3-111a-1</strain>
    </source>
</reference>
<dbReference type="AlphaFoldDB" id="J8U6G5"/>
<protein>
    <submittedName>
        <fullName evidence="2 3">Uncharacterized protein</fullName>
    </submittedName>
</protein>
<reference evidence="3" key="5">
    <citation type="submission" date="2018-04" db="UniProtKB">
        <authorList>
            <consortium name="EnsemblFungi"/>
        </authorList>
    </citation>
    <scope>IDENTIFICATION</scope>
    <source>
        <strain evidence="3">R3-111a-1</strain>
    </source>
</reference>
<organism evidence="2">
    <name type="scientific">Gaeumannomyces tritici (strain R3-111a-1)</name>
    <name type="common">Wheat and barley take-all root rot fungus</name>
    <name type="synonym">Gaeumannomyces graminis var. tritici</name>
    <dbReference type="NCBI Taxonomy" id="644352"/>
    <lineage>
        <taxon>Eukaryota</taxon>
        <taxon>Fungi</taxon>
        <taxon>Dikarya</taxon>
        <taxon>Ascomycota</taxon>
        <taxon>Pezizomycotina</taxon>
        <taxon>Sordariomycetes</taxon>
        <taxon>Sordariomycetidae</taxon>
        <taxon>Magnaporthales</taxon>
        <taxon>Magnaporthaceae</taxon>
        <taxon>Gaeumannomyces</taxon>
    </lineage>
</organism>
<keyword evidence="4" id="KW-1185">Reference proteome</keyword>
<dbReference type="EnsemblFungi" id="EJT75511">
    <property type="protein sequence ID" value="EJT75511"/>
    <property type="gene ID" value="GGTG_05444"/>
</dbReference>
<evidence type="ECO:0000313" key="2">
    <source>
        <dbReference type="EMBL" id="EJT75511.1"/>
    </source>
</evidence>
<dbReference type="Proteomes" id="UP000006039">
    <property type="component" value="Unassembled WGS sequence"/>
</dbReference>
<evidence type="ECO:0000313" key="4">
    <source>
        <dbReference type="Proteomes" id="UP000006039"/>
    </source>
</evidence>
<evidence type="ECO:0000256" key="1">
    <source>
        <dbReference type="SAM" id="MobiDB-lite"/>
    </source>
</evidence>
<dbReference type="VEuPathDB" id="FungiDB:GGTG_05444"/>
<name>J8U6G5_GAET3</name>
<feature type="region of interest" description="Disordered" evidence="1">
    <location>
        <begin position="23"/>
        <end position="92"/>
    </location>
</feature>
<reference evidence="2" key="3">
    <citation type="submission" date="2010-09" db="EMBL/GenBank/DDBJ databases">
        <title>Annotation of Gaeumannomyces graminis var. tritici R3-111a-1.</title>
        <authorList>
            <consortium name="The Broad Institute Genome Sequencing Platform"/>
            <person name="Ma L.-J."/>
            <person name="Dead R."/>
            <person name="Young S.K."/>
            <person name="Zeng Q."/>
            <person name="Gargeya S."/>
            <person name="Fitzgerald M."/>
            <person name="Haas B."/>
            <person name="Abouelleil A."/>
            <person name="Alvarado L."/>
            <person name="Arachchi H.M."/>
            <person name="Berlin A."/>
            <person name="Brown A."/>
            <person name="Chapman S.B."/>
            <person name="Chen Z."/>
            <person name="Dunbar C."/>
            <person name="Freedman E."/>
            <person name="Gearin G."/>
            <person name="Gellesch M."/>
            <person name="Goldberg J."/>
            <person name="Griggs A."/>
            <person name="Gujja S."/>
            <person name="Heiman D."/>
            <person name="Howarth C."/>
            <person name="Larson L."/>
            <person name="Lui A."/>
            <person name="MacDonald P.J.P."/>
            <person name="Mehta T."/>
            <person name="Montmayeur A."/>
            <person name="Murphy C."/>
            <person name="Neiman D."/>
            <person name="Pearson M."/>
            <person name="Priest M."/>
            <person name="Roberts A."/>
            <person name="Saif S."/>
            <person name="Shea T."/>
            <person name="Shenoy N."/>
            <person name="Sisk P."/>
            <person name="Stolte C."/>
            <person name="Sykes S."/>
            <person name="Yandava C."/>
            <person name="Wortman J."/>
            <person name="Nusbaum C."/>
            <person name="Birren B."/>
        </authorList>
    </citation>
    <scope>NUCLEOTIDE SEQUENCE</scope>
    <source>
        <strain evidence="2">R3-111a-1</strain>
    </source>
</reference>
<reference evidence="4" key="1">
    <citation type="submission" date="2010-07" db="EMBL/GenBank/DDBJ databases">
        <title>The genome sequence of Gaeumannomyces graminis var. tritici strain R3-111a-1.</title>
        <authorList>
            <consortium name="The Broad Institute Genome Sequencing Platform"/>
            <person name="Ma L.-J."/>
            <person name="Dead R."/>
            <person name="Young S."/>
            <person name="Zeng Q."/>
            <person name="Koehrsen M."/>
            <person name="Alvarado L."/>
            <person name="Berlin A."/>
            <person name="Chapman S.B."/>
            <person name="Chen Z."/>
            <person name="Freedman E."/>
            <person name="Gellesch M."/>
            <person name="Goldberg J."/>
            <person name="Griggs A."/>
            <person name="Gujja S."/>
            <person name="Heilman E.R."/>
            <person name="Heiman D."/>
            <person name="Hepburn T."/>
            <person name="Howarth C."/>
            <person name="Jen D."/>
            <person name="Larson L."/>
            <person name="Mehta T."/>
            <person name="Neiman D."/>
            <person name="Pearson M."/>
            <person name="Roberts A."/>
            <person name="Saif S."/>
            <person name="Shea T."/>
            <person name="Shenoy N."/>
            <person name="Sisk P."/>
            <person name="Stolte C."/>
            <person name="Sykes S."/>
            <person name="Walk T."/>
            <person name="White J."/>
            <person name="Yandava C."/>
            <person name="Haas B."/>
            <person name="Nusbaum C."/>
            <person name="Birren B."/>
        </authorList>
    </citation>
    <scope>NUCLEOTIDE SEQUENCE [LARGE SCALE GENOMIC DNA]</scope>
    <source>
        <strain evidence="4">R3-111a-1</strain>
    </source>
</reference>